<dbReference type="RefSeq" id="WP_282543293.1">
    <property type="nucleotide sequence ID" value="NZ_JASCIQ010000015.1"/>
</dbReference>
<dbReference type="InterPro" id="IPR007278">
    <property type="entry name" value="DUF397"/>
</dbReference>
<dbReference type="EMBL" id="JASCIQ010000015">
    <property type="protein sequence ID" value="MDI3405354.1"/>
    <property type="molecule type" value="Genomic_DNA"/>
</dbReference>
<comment type="caution">
    <text evidence="3">The sequence shown here is derived from an EMBL/GenBank/DDBJ whole genome shotgun (WGS) entry which is preliminary data.</text>
</comment>
<feature type="region of interest" description="Disordered" evidence="1">
    <location>
        <begin position="1"/>
        <end position="24"/>
    </location>
</feature>
<keyword evidence="4" id="KW-1185">Reference proteome</keyword>
<feature type="compositionally biased region" description="Basic and acidic residues" evidence="1">
    <location>
        <begin position="1"/>
        <end position="10"/>
    </location>
</feature>
<proteinExistence type="predicted"/>
<accession>A0ABT6SBL7</accession>
<name>A0ABT6SBL7_9ACTN</name>
<protein>
    <submittedName>
        <fullName evidence="3">DUF397 domain-containing protein</fullName>
    </submittedName>
</protein>
<evidence type="ECO:0000313" key="3">
    <source>
        <dbReference type="EMBL" id="MDI3405354.1"/>
    </source>
</evidence>
<sequence>MNVEEPHDASEPELGWFTSSHSSGAGGECVEVARGAASVHVRDSKRLAQGGPVLTVEPSAWAEFLQGL</sequence>
<reference evidence="3 4" key="1">
    <citation type="submission" date="2023-05" db="EMBL/GenBank/DDBJ databases">
        <title>Draft genome sequence of Streptomyces sp. B-S-A6 isolated from a cave soil in Thailand.</title>
        <authorList>
            <person name="Chamroensaksri N."/>
            <person name="Muangham S."/>
        </authorList>
    </citation>
    <scope>NUCLEOTIDE SEQUENCE [LARGE SCALE GENOMIC DNA]</scope>
    <source>
        <strain evidence="3 4">B-S-A6</strain>
    </source>
</reference>
<feature type="domain" description="DUF397" evidence="2">
    <location>
        <begin position="15"/>
        <end position="68"/>
    </location>
</feature>
<dbReference type="Pfam" id="PF04149">
    <property type="entry name" value="DUF397"/>
    <property type="match status" value="1"/>
</dbReference>
<evidence type="ECO:0000259" key="2">
    <source>
        <dbReference type="Pfam" id="PF04149"/>
    </source>
</evidence>
<gene>
    <name evidence="3" type="ORF">QIS96_16190</name>
</gene>
<evidence type="ECO:0000256" key="1">
    <source>
        <dbReference type="SAM" id="MobiDB-lite"/>
    </source>
</evidence>
<evidence type="ECO:0000313" key="4">
    <source>
        <dbReference type="Proteomes" id="UP001223978"/>
    </source>
</evidence>
<dbReference type="Proteomes" id="UP001223978">
    <property type="component" value="Unassembled WGS sequence"/>
</dbReference>
<organism evidence="3 4">
    <name type="scientific">Streptomyces cavernicola</name>
    <dbReference type="NCBI Taxonomy" id="3043613"/>
    <lineage>
        <taxon>Bacteria</taxon>
        <taxon>Bacillati</taxon>
        <taxon>Actinomycetota</taxon>
        <taxon>Actinomycetes</taxon>
        <taxon>Kitasatosporales</taxon>
        <taxon>Streptomycetaceae</taxon>
        <taxon>Streptomyces</taxon>
    </lineage>
</organism>